<evidence type="ECO:0000256" key="2">
    <source>
        <dbReference type="ARBA" id="ARBA00009082"/>
    </source>
</evidence>
<evidence type="ECO:0000256" key="13">
    <source>
        <dbReference type="SAM" id="Phobius"/>
    </source>
</evidence>
<sequence>MAFNSRSHSLTLFTEYYQRKFIAHNRSWSNIFHILIITVVIILPFILTFQAGMFTDPATKISESYVYSTSSLINNQAQTLLNPPAISTSSQDFNRDGMAERWNISMKVRKPADNLLLSQVTVIAGFDYQTVGVVDMQMKSLAILQKSIPIYDTNPVSRIKAIGSLQLKQLYPLRRVRGIRSLYNDNLFGYLEGVPSQSYLDIDLVINIPTYQEILYIPNVWEILKFAWIQYYSFMIIIYVFLYHFFYGYVIKNKVYETSLNTGQQSKRQSLNAQITKLGQMHKNSSQNELQNSMQSHTVFNANFNGNGSTSHRESTASFNLMFHNSSIKNMNLPLQLSSAKHRESSSPMMNLVSLQDARNERKLSKNKLRQNYATSAERAQSPDQSVLYPKSQQKNNTSFQLQDLRLIREQVKIQKQNHILGVQRKSLTPTSGFEPTNLIDEKLNQINLIKGVSDNEHLYHHRQSPMMLHFNTTSMRSSQLNNTEQAKSGDYGNKIGDISPFTIGNLGEKNVASIRNSFQAIDMPTLRCTSSNGFDSQVEQLRRNNSRLSLNEQSSMQQKILSKQQSNLQLHQIDEISSQVNQIALPQSVKTNPMSLCSRLSSDHFRTAKNNDSSQLENSTYYQSSTYGLKQKQVKLLTSNIMAGVNQSVNKVNDMLRNKQKVITPKKTDIIPLVLSDLQKVNVHKKDEKSQRKSRTEGLKMVQSQRNSGVNKLDTLINKFAHNKRLSNKSPSGFSASTQELNQKNQVHNLSNNHTNSKNEINSTIEGNRYNIISNKSRNFEKQSHQKPQIKNMNSHPAKVTILIKDSIEEIQNNIDHNSSQSIYSSINQKSFKVDSFHQLQFQQKLGHMSSRSSQHRQKVQKLSLVGPSTSDKLDQKQVKSIERIKTSPQQLFFKRSPNSSQTRFSLLSNLSKTQKIIPNPQGVKSNNKNSNNVSLQNQSLEKFQNQIESHNKLKSNFNMPLSLSAIRNFMSKDIRKVASQERPQSLNSRTLQESKKANNNLPRQLNSSSSMSMFTGVNGNKNKHIDQQQQQIQSNKQTEKRFLSPLAKNMLQSIVSQVHQNEKQKRPFLKQSSKENENQHLAKRSSIQMIKKIPVNLQTNTNSTLNQQKTNNTTRETINKRQIVQPKKQRNNSRKRWTQKMAEKIKKEVDEKQKVIETSNQTTKVAILDENMNVIRHSFRNQIFDGSNLASLTPDSTQFFYENQTQFANGESRLGLTNMSNDHTVRITDESMGSSSMNDLTRQHQRLIKKKQVSQNSLLLNRNLARNSVLEIENILFQNGIISKRD</sequence>
<evidence type="ECO:0000256" key="12">
    <source>
        <dbReference type="SAM" id="MobiDB-lite"/>
    </source>
</evidence>
<dbReference type="GO" id="GO:0035869">
    <property type="term" value="C:ciliary transition zone"/>
    <property type="evidence" value="ECO:0007669"/>
    <property type="project" value="TreeGrafter"/>
</dbReference>
<feature type="transmembrane region" description="Helical" evidence="13">
    <location>
        <begin position="31"/>
        <end position="54"/>
    </location>
</feature>
<dbReference type="GO" id="GO:0032880">
    <property type="term" value="P:regulation of protein localization"/>
    <property type="evidence" value="ECO:0007669"/>
    <property type="project" value="TreeGrafter"/>
</dbReference>
<evidence type="ECO:0000256" key="8">
    <source>
        <dbReference type="ARBA" id="ARBA00023136"/>
    </source>
</evidence>
<accession>A0A077ZR56</accession>
<dbReference type="Pfam" id="PF10149">
    <property type="entry name" value="TM231"/>
    <property type="match status" value="2"/>
</dbReference>
<feature type="region of interest" description="Disordered" evidence="12">
    <location>
        <begin position="979"/>
        <end position="1015"/>
    </location>
</feature>
<evidence type="ECO:0000256" key="10">
    <source>
        <dbReference type="ARBA" id="ARBA00023273"/>
    </source>
</evidence>
<keyword evidence="9" id="KW-0325">Glycoprotein</keyword>
<evidence type="ECO:0000256" key="1">
    <source>
        <dbReference type="ARBA" id="ARBA00004272"/>
    </source>
</evidence>
<feature type="compositionally biased region" description="Polar residues" evidence="12">
    <location>
        <begin position="983"/>
        <end position="1015"/>
    </location>
</feature>
<evidence type="ECO:0000256" key="3">
    <source>
        <dbReference type="ARBA" id="ARBA00015087"/>
    </source>
</evidence>
<reference evidence="14 15" key="1">
    <citation type="submission" date="2014-06" db="EMBL/GenBank/DDBJ databases">
        <authorList>
            <person name="Swart Estienne"/>
        </authorList>
    </citation>
    <scope>NUCLEOTIDE SEQUENCE [LARGE SCALE GENOMIC DNA]</scope>
    <source>
        <strain evidence="14 15">130c</strain>
    </source>
</reference>
<keyword evidence="8 13" id="KW-0472">Membrane</keyword>
<dbReference type="PANTHER" id="PTHR14605:SF1">
    <property type="entry name" value="TRANSMEMBRANE PROTEIN 231"/>
    <property type="match status" value="1"/>
</dbReference>
<keyword evidence="6 13" id="KW-1133">Transmembrane helix</keyword>
<evidence type="ECO:0000313" key="14">
    <source>
        <dbReference type="EMBL" id="CDW72377.1"/>
    </source>
</evidence>
<dbReference type="GO" id="GO:0060170">
    <property type="term" value="C:ciliary membrane"/>
    <property type="evidence" value="ECO:0007669"/>
    <property type="project" value="UniProtKB-SubCell"/>
</dbReference>
<keyword evidence="15" id="KW-1185">Reference proteome</keyword>
<feature type="compositionally biased region" description="Basic and acidic residues" evidence="12">
    <location>
        <begin position="685"/>
        <end position="699"/>
    </location>
</feature>
<dbReference type="OrthoDB" id="426438at2759"/>
<name>A0A077ZR56_STYLE</name>
<evidence type="ECO:0000256" key="6">
    <source>
        <dbReference type="ARBA" id="ARBA00022989"/>
    </source>
</evidence>
<feature type="region of interest" description="Disordered" evidence="12">
    <location>
        <begin position="371"/>
        <end position="395"/>
    </location>
</feature>
<comment type="similarity">
    <text evidence="2">Belongs to the TMEM231 family.</text>
</comment>
<gene>
    <name evidence="14" type="primary">Contig12545.g13393</name>
    <name evidence="14" type="ORF">STYLEM_1336</name>
</gene>
<feature type="region of interest" description="Disordered" evidence="12">
    <location>
        <begin position="1060"/>
        <end position="1085"/>
    </location>
</feature>
<dbReference type="Proteomes" id="UP000039865">
    <property type="component" value="Unassembled WGS sequence"/>
</dbReference>
<evidence type="ECO:0000256" key="9">
    <source>
        <dbReference type="ARBA" id="ARBA00023180"/>
    </source>
</evidence>
<keyword evidence="4" id="KW-1003">Cell membrane</keyword>
<dbReference type="GO" id="GO:0060271">
    <property type="term" value="P:cilium assembly"/>
    <property type="evidence" value="ECO:0007669"/>
    <property type="project" value="TreeGrafter"/>
</dbReference>
<organism evidence="14 15">
    <name type="scientific">Stylonychia lemnae</name>
    <name type="common">Ciliate</name>
    <dbReference type="NCBI Taxonomy" id="5949"/>
    <lineage>
        <taxon>Eukaryota</taxon>
        <taxon>Sar</taxon>
        <taxon>Alveolata</taxon>
        <taxon>Ciliophora</taxon>
        <taxon>Intramacronucleata</taxon>
        <taxon>Spirotrichea</taxon>
        <taxon>Stichotrichia</taxon>
        <taxon>Sporadotrichida</taxon>
        <taxon>Oxytrichidae</taxon>
        <taxon>Stylonychinae</taxon>
        <taxon>Stylonychia</taxon>
    </lineage>
</organism>
<evidence type="ECO:0000313" key="15">
    <source>
        <dbReference type="Proteomes" id="UP000039865"/>
    </source>
</evidence>
<comment type="function">
    <text evidence="11">Transmembrane component of the tectonic-like complex, a complex localized at the transition zone of primary cilia and acting as a barrier that prevents diffusion of transmembrane proteins between the cilia and plasma membranes. Required for ciliogenesis and sonic hedgehog/SHH signaling.</text>
</comment>
<keyword evidence="5 13" id="KW-0812">Transmembrane</keyword>
<dbReference type="EMBL" id="CCKQ01001278">
    <property type="protein sequence ID" value="CDW72377.1"/>
    <property type="molecule type" value="Genomic_DNA"/>
</dbReference>
<protein>
    <recommendedName>
        <fullName evidence="3">Transmembrane protein 231</fullName>
    </recommendedName>
</protein>
<keyword evidence="10" id="KW-0966">Cell projection</keyword>
<dbReference type="InterPro" id="IPR019306">
    <property type="entry name" value="TMEM231"/>
</dbReference>
<feature type="transmembrane region" description="Helical" evidence="13">
    <location>
        <begin position="231"/>
        <end position="250"/>
    </location>
</feature>
<evidence type="ECO:0000256" key="7">
    <source>
        <dbReference type="ARBA" id="ARBA00023069"/>
    </source>
</evidence>
<dbReference type="InParanoid" id="A0A077ZR56"/>
<keyword evidence="7" id="KW-0969">Cilium</keyword>
<feature type="region of interest" description="Disordered" evidence="12">
    <location>
        <begin position="685"/>
        <end position="707"/>
    </location>
</feature>
<evidence type="ECO:0000256" key="4">
    <source>
        <dbReference type="ARBA" id="ARBA00022475"/>
    </source>
</evidence>
<dbReference type="PANTHER" id="PTHR14605">
    <property type="entry name" value="CHST5 PROTEIN"/>
    <property type="match status" value="1"/>
</dbReference>
<evidence type="ECO:0000256" key="11">
    <source>
        <dbReference type="ARBA" id="ARBA00024803"/>
    </source>
</evidence>
<proteinExistence type="inferred from homology"/>
<comment type="subcellular location">
    <subcellularLocation>
        <location evidence="1">Cell projection</location>
        <location evidence="1">Cilium membrane</location>
        <topology evidence="1">Multi-pass membrane protein</topology>
    </subcellularLocation>
</comment>
<evidence type="ECO:0000256" key="5">
    <source>
        <dbReference type="ARBA" id="ARBA00022692"/>
    </source>
</evidence>